<dbReference type="EMBL" id="BMDW01000030">
    <property type="protein sequence ID" value="GGA61080.1"/>
    <property type="molecule type" value="Genomic_DNA"/>
</dbReference>
<evidence type="ECO:0000313" key="3">
    <source>
        <dbReference type="Proteomes" id="UP000618591"/>
    </source>
</evidence>
<proteinExistence type="predicted"/>
<dbReference type="Pfam" id="PF00578">
    <property type="entry name" value="AhpC-TSA"/>
    <property type="match status" value="1"/>
</dbReference>
<sequence>MMPHPLVAALEDAFQEVRDRDLTLGERLKYIADCVRTKGPGFAAAVDAFVSRLEAAQAGSTAPMVGDIMPDFCLPDHEGRLVTLQSLLERGPAVLAFHRGHWCPYCRLNMVGLAEIEAAARPAQIVAISSEIQHYTRILRAEAGAQFPFLTDVGGGYALSINLAIWVDEAMAGMIGGAGWDIPGYQGGTPWVLPVPAVFVVRQDGIIAARHVDPDYRRRMELDALLDAVKLVRD</sequence>
<reference evidence="3" key="1">
    <citation type="journal article" date="2019" name="Int. J. Syst. Evol. Microbiol.">
        <title>The Global Catalogue of Microorganisms (GCM) 10K type strain sequencing project: providing services to taxonomists for standard genome sequencing and annotation.</title>
        <authorList>
            <consortium name="The Broad Institute Genomics Platform"/>
            <consortium name="The Broad Institute Genome Sequencing Center for Infectious Disease"/>
            <person name="Wu L."/>
            <person name="Ma J."/>
        </authorList>
    </citation>
    <scope>NUCLEOTIDE SEQUENCE [LARGE SCALE GENOMIC DNA]</scope>
    <source>
        <strain evidence="3">CGMCC 1.10106</strain>
    </source>
</reference>
<dbReference type="SUPFAM" id="SSF52833">
    <property type="entry name" value="Thioredoxin-like"/>
    <property type="match status" value="1"/>
</dbReference>
<protein>
    <submittedName>
        <fullName evidence="2">Peroxiredoxin</fullName>
    </submittedName>
</protein>
<feature type="domain" description="Thioredoxin" evidence="1">
    <location>
        <begin position="63"/>
        <end position="234"/>
    </location>
</feature>
<dbReference type="InterPro" id="IPR013766">
    <property type="entry name" value="Thioredoxin_domain"/>
</dbReference>
<dbReference type="PROSITE" id="PS51352">
    <property type="entry name" value="THIOREDOXIN_2"/>
    <property type="match status" value="1"/>
</dbReference>
<comment type="caution">
    <text evidence="2">The sequence shown here is derived from an EMBL/GenBank/DDBJ whole genome shotgun (WGS) entry which is preliminary data.</text>
</comment>
<dbReference type="CDD" id="cd02970">
    <property type="entry name" value="PRX_like2"/>
    <property type="match status" value="1"/>
</dbReference>
<keyword evidence="3" id="KW-1185">Reference proteome</keyword>
<organism evidence="2 3">
    <name type="scientific">Sphingomonas psychrolutea</name>
    <dbReference type="NCBI Taxonomy" id="1259676"/>
    <lineage>
        <taxon>Bacteria</taxon>
        <taxon>Pseudomonadati</taxon>
        <taxon>Pseudomonadota</taxon>
        <taxon>Alphaproteobacteria</taxon>
        <taxon>Sphingomonadales</taxon>
        <taxon>Sphingomonadaceae</taxon>
        <taxon>Sphingomonas</taxon>
    </lineage>
</organism>
<evidence type="ECO:0000313" key="2">
    <source>
        <dbReference type="EMBL" id="GGA61080.1"/>
    </source>
</evidence>
<accession>A0ABQ1H7Q0</accession>
<gene>
    <name evidence="2" type="ORF">GCM10011395_34310</name>
</gene>
<evidence type="ECO:0000259" key="1">
    <source>
        <dbReference type="PROSITE" id="PS51352"/>
    </source>
</evidence>
<name>A0ABQ1H7Q0_9SPHN</name>
<dbReference type="InterPro" id="IPR000866">
    <property type="entry name" value="AhpC/TSA"/>
</dbReference>
<dbReference type="Proteomes" id="UP000618591">
    <property type="component" value="Unassembled WGS sequence"/>
</dbReference>
<dbReference type="Gene3D" id="3.40.30.10">
    <property type="entry name" value="Glutaredoxin"/>
    <property type="match status" value="1"/>
</dbReference>
<dbReference type="InterPro" id="IPR036249">
    <property type="entry name" value="Thioredoxin-like_sf"/>
</dbReference>